<accession>A0ABX8UZ89</accession>
<dbReference type="Gene3D" id="2.40.50.230">
    <property type="entry name" value="Gp5 N-terminal domain"/>
    <property type="match status" value="1"/>
</dbReference>
<evidence type="ECO:0000313" key="5">
    <source>
        <dbReference type="Proteomes" id="UP000826462"/>
    </source>
</evidence>
<dbReference type="Gene3D" id="2.30.110.50">
    <property type="match status" value="1"/>
</dbReference>
<name>A0ABX8UZ89_9BURK</name>
<keyword evidence="5" id="KW-1185">Reference proteome</keyword>
<evidence type="ECO:0000259" key="2">
    <source>
        <dbReference type="Pfam" id="PF10106"/>
    </source>
</evidence>
<dbReference type="NCBIfam" id="TIGR01646">
    <property type="entry name" value="vgr_GE"/>
    <property type="match status" value="1"/>
</dbReference>
<dbReference type="SUPFAM" id="SSF69279">
    <property type="entry name" value="Phage tail proteins"/>
    <property type="match status" value="2"/>
</dbReference>
<dbReference type="Gene3D" id="4.10.220.110">
    <property type="match status" value="1"/>
</dbReference>
<reference evidence="4 5" key="1">
    <citation type="submission" date="2021-07" db="EMBL/GenBank/DDBJ databases">
        <title>Paraburkholderia edwinii protects Aspergillus sp. from phenazines by acting as a toxin sponge.</title>
        <authorList>
            <person name="Dahlstrom K.M."/>
            <person name="Newman D.K."/>
        </authorList>
    </citation>
    <scope>NUCLEOTIDE SEQUENCE [LARGE SCALE GENOMIC DNA]</scope>
    <source>
        <strain evidence="4 5">Pe01</strain>
    </source>
</reference>
<dbReference type="InterPro" id="IPR037026">
    <property type="entry name" value="Vgr_OB-fold_dom_sf"/>
</dbReference>
<feature type="coiled-coil region" evidence="1">
    <location>
        <begin position="581"/>
        <end position="629"/>
    </location>
</feature>
<dbReference type="Proteomes" id="UP000826462">
    <property type="component" value="Chromosome 2"/>
</dbReference>
<dbReference type="EMBL" id="CP080096">
    <property type="protein sequence ID" value="QYD72560.1"/>
    <property type="molecule type" value="Genomic_DNA"/>
</dbReference>
<evidence type="ECO:0000256" key="1">
    <source>
        <dbReference type="SAM" id="Coils"/>
    </source>
</evidence>
<dbReference type="InterPro" id="IPR006533">
    <property type="entry name" value="T6SS_Vgr_RhsGE"/>
</dbReference>
<proteinExistence type="predicted"/>
<dbReference type="InterPro" id="IPR028244">
    <property type="entry name" value="T6SS_Rhs_Vgr_dom"/>
</dbReference>
<keyword evidence="1" id="KW-0175">Coiled coil</keyword>
<dbReference type="SUPFAM" id="SSF69255">
    <property type="entry name" value="gp5 N-terminal domain-like"/>
    <property type="match status" value="1"/>
</dbReference>
<dbReference type="InterPro" id="IPR018769">
    <property type="entry name" value="VgrG2_DUF2345"/>
</dbReference>
<evidence type="ECO:0000313" key="4">
    <source>
        <dbReference type="EMBL" id="QYD72560.1"/>
    </source>
</evidence>
<gene>
    <name evidence="4" type="ORF">KZJ38_22845</name>
</gene>
<dbReference type="Pfam" id="PF05954">
    <property type="entry name" value="Phage_GPD"/>
    <property type="match status" value="1"/>
</dbReference>
<protein>
    <submittedName>
        <fullName evidence="4">Type VI secretion system tip protein VgrG</fullName>
    </submittedName>
</protein>
<evidence type="ECO:0000259" key="3">
    <source>
        <dbReference type="Pfam" id="PF13296"/>
    </source>
</evidence>
<organism evidence="4 5">
    <name type="scientific">Paraburkholderia edwinii</name>
    <dbReference type="NCBI Taxonomy" id="2861782"/>
    <lineage>
        <taxon>Bacteria</taxon>
        <taxon>Pseudomonadati</taxon>
        <taxon>Pseudomonadota</taxon>
        <taxon>Betaproteobacteria</taxon>
        <taxon>Burkholderiales</taxon>
        <taxon>Burkholderiaceae</taxon>
        <taxon>Paraburkholderia</taxon>
    </lineage>
</organism>
<sequence length="845" mass="93180">MNALTKSFSDALRHPSVRLTQHFRLWIGKETHDLDVLDFKVRGGLCKDYVVTLTVTSPRLDIDGKEYVGRRAGLQVDERAAVPLANWADPVDHAAATFNGVVTRWKRVRTSRDESAYQVRIEPRFAALGKRMVHSDVLDDLTFEEMVRKLLVDEQNFDAFDVEFHLEGPQEKLRQSVMYEESRWDMITRHAKRNGIFWFYRQERGENGLLDVLVFANNPRAYIRSIDLPLLENSGLHSNAHEAAQEVHERRTLVPATIEVWERNYRIPEDPMRATAKVAEAEDDRSVFGQISRSAEFHLTQQQGETLAQTRRDEQIARQVTLAGKSDAKALAPGVVVKLTNTKMPSAEYGFVVTSFRMEGSRTKPAYTRFKAMPAHLTYRPKFVYERDWRFLAGPVVGVVTTLDSAPYGYMDEHGRYPVLPKFLQGSVNADNNKLLNLRLLRPSSSYQGGFHSPLLPGTEVMLEAAHGDVDRLHISGALHDYSHPDLVRGTDALFSYAIWRSPLLGAEVVFNDLQGKESARIATVYSQSAFNQGYLLNSKKLPRGEGFEVTTKSWGTVRAAKGLFFSADAAAGADTAHLDMPAAVAQLEAAQADVASLRQQAQKAHAELAQLKAQQDQLENAFRDLKKAVILFSAPEGIGMVTPKTIQMAGGEHLAFTAAGNADLNAGDSVTVAAGESVSLCAMNRGIKALAVNGSVDIEAQSGSMQLFAEKDLKVTSADGNLNISARKSIVISDSAGAYIKMEGGNIEIGCPGTITVRSAGLMCQGPSSLQEQFRSGKQLDDLHVGYLDADGQPIRAEVLNLLKGDGNIEKLTTDADGRASLTSIVFDHFKARMPQRMESSSDE</sequence>
<feature type="domain" description="DUF2345" evidence="2">
    <location>
        <begin position="620"/>
        <end position="769"/>
    </location>
</feature>
<dbReference type="Pfam" id="PF10106">
    <property type="entry name" value="DUF2345"/>
    <property type="match status" value="1"/>
</dbReference>
<dbReference type="Pfam" id="PF13296">
    <property type="entry name" value="T6SS_Vgr"/>
    <property type="match status" value="1"/>
</dbReference>
<dbReference type="RefSeq" id="WP_219801983.1">
    <property type="nucleotide sequence ID" value="NZ_CP080096.1"/>
</dbReference>
<dbReference type="Gene3D" id="3.55.50.10">
    <property type="entry name" value="Baseplate protein-like domains"/>
    <property type="match status" value="1"/>
</dbReference>
<feature type="domain" description="Putative type VI secretion system Rhs element associated Vgr" evidence="3">
    <location>
        <begin position="508"/>
        <end position="602"/>
    </location>
</feature>